<evidence type="ECO:0000259" key="5">
    <source>
        <dbReference type="PROSITE" id="PS00028"/>
    </source>
</evidence>
<proteinExistence type="predicted"/>
<feature type="domain" description="C2H2-type" evidence="5">
    <location>
        <begin position="716"/>
        <end position="736"/>
    </location>
</feature>
<comment type="caution">
    <text evidence="6">The sequence shown here is derived from an EMBL/GenBank/DDBJ whole genome shotgun (WGS) entry which is preliminary data.</text>
</comment>
<feature type="domain" description="C2H2-type" evidence="5">
    <location>
        <begin position="291"/>
        <end position="312"/>
    </location>
</feature>
<protein>
    <recommendedName>
        <fullName evidence="5">C2H2-type domain-containing protein</fullName>
    </recommendedName>
</protein>
<dbReference type="Proteomes" id="UP000078046">
    <property type="component" value="Unassembled WGS sequence"/>
</dbReference>
<feature type="domain" description="C2H2-type" evidence="5">
    <location>
        <begin position="846"/>
        <end position="866"/>
    </location>
</feature>
<dbReference type="EMBL" id="LWCA01000051">
    <property type="protein sequence ID" value="OAF71446.1"/>
    <property type="molecule type" value="Genomic_DNA"/>
</dbReference>
<sequence>MTQMKYSAPIKTIDTIASKRHSQCIYDDQSLKGLPLYEHFNSGESIKLQNMNNVNSQLQHDFSEIIPHKFIKLETNINQENILCRAMNDTETKLIDSFETSNLSLTELNKKISNLRKQSNTNVHTFQICDSQSIKQIHSKSIKSETIVSTSDTFKNNFTAIKLKIKEPTKFSITDILDCQLNSLDLSQDKAQNNFYDNYGKISSLQVSKTTFQKLKNRRKCNFPNKYKGVISFKRSICDKLRQASNVKMEKYNQINYKYMFKCQSCLFFHKNKDSLVQHINENQACMTFKCSFCTHFLYGKANIKYHLHKKHSEIFMHDYDKISEKIQNMQLTKKSEFNFQECYVFSKNGRLAYSILPMNNDKTHKEALNCHIQQHNLSDDCILDKTKNNLCPQPYQCFKCNYASNLLIQIVEHLCTNKKCVKSTIVECNRYLCSYCPFKCYYSKKMDTHFLKCHANSEFKFESIEEYVTYSPTVLLKGYLAHLFITNFENDSPVKRYQSYECLICNQNLYNFADNHLYVMHKKYRYECKLCSFGEWKKWKIYLHLENVHSSVRESGIYRKFAEKNFIDNLNVKMINFNSLNVANVLVNSKTKSFTNLKHQNSHLGYLKKFNNFYTCTMCGYRGFDKNAMEIHCNSHIRFLSRYRCHLCPYFVDDSVELLLHLNVHSTTQKDNFRVFNKHPKQIYYCTKCPYDTKMKDTFYKHLQFHVKRENFVKCTLCDYWVSRKRHLVQHFAVHSSNYKNKRIQDSSVLNDGMDSTDLSILNGQENENKKINEIINFKKKVYPYPPNKEFNVRMKLINDNIDHLNNFAKKHYLYTMKNNTLENLIDATVQRQKHSLVDSKMYTCSKCPYLCFNNYGFIKHISCHNAKKSNSCTICDYSCEEANLISLHMKIHQTKQD</sequence>
<dbReference type="PANTHER" id="PTHR24379:SF121">
    <property type="entry name" value="C2H2-TYPE DOMAIN-CONTAINING PROTEIN"/>
    <property type="match status" value="1"/>
</dbReference>
<keyword evidence="4" id="KW-0862">Zinc</keyword>
<gene>
    <name evidence="6" type="ORF">A3Q56_00792</name>
</gene>
<name>A0A177BB21_9BILA</name>
<feature type="domain" description="C2H2-type" evidence="5">
    <location>
        <begin position="874"/>
        <end position="894"/>
    </location>
</feature>
<evidence type="ECO:0000313" key="6">
    <source>
        <dbReference type="EMBL" id="OAF71446.1"/>
    </source>
</evidence>
<dbReference type="SMART" id="SM00355">
    <property type="entry name" value="ZnF_C2H2"/>
    <property type="match status" value="10"/>
</dbReference>
<keyword evidence="1" id="KW-0479">Metal-binding</keyword>
<dbReference type="AlphaFoldDB" id="A0A177BB21"/>
<dbReference type="PROSITE" id="PS00028">
    <property type="entry name" value="ZINC_FINGER_C2H2_1"/>
    <property type="match status" value="5"/>
</dbReference>
<keyword evidence="7" id="KW-1185">Reference proteome</keyword>
<accession>A0A177BB21</accession>
<dbReference type="GO" id="GO:0008270">
    <property type="term" value="F:zinc ion binding"/>
    <property type="evidence" value="ECO:0007669"/>
    <property type="project" value="UniProtKB-KW"/>
</dbReference>
<evidence type="ECO:0000313" key="7">
    <source>
        <dbReference type="Proteomes" id="UP000078046"/>
    </source>
</evidence>
<dbReference type="OrthoDB" id="3561125at2759"/>
<evidence type="ECO:0000256" key="4">
    <source>
        <dbReference type="ARBA" id="ARBA00022833"/>
    </source>
</evidence>
<evidence type="ECO:0000256" key="2">
    <source>
        <dbReference type="ARBA" id="ARBA00022737"/>
    </source>
</evidence>
<dbReference type="InterPro" id="IPR013087">
    <property type="entry name" value="Znf_C2H2_type"/>
</dbReference>
<dbReference type="PANTHER" id="PTHR24379">
    <property type="entry name" value="KRAB AND ZINC FINGER DOMAIN-CONTAINING"/>
    <property type="match status" value="1"/>
</dbReference>
<dbReference type="Gene3D" id="3.30.160.60">
    <property type="entry name" value="Classic Zinc Finger"/>
    <property type="match status" value="3"/>
</dbReference>
<reference evidence="6 7" key="1">
    <citation type="submission" date="2016-04" db="EMBL/GenBank/DDBJ databases">
        <title>The genome of Intoshia linei affirms orthonectids as highly simplified spiralians.</title>
        <authorList>
            <person name="Mikhailov K.V."/>
            <person name="Slusarev G.S."/>
            <person name="Nikitin M.A."/>
            <person name="Logacheva M.D."/>
            <person name="Penin A."/>
            <person name="Aleoshin V."/>
            <person name="Panchin Y.V."/>
        </authorList>
    </citation>
    <scope>NUCLEOTIDE SEQUENCE [LARGE SCALE GENOMIC DNA]</scope>
    <source>
        <strain evidence="6">Intl2013</strain>
        <tissue evidence="6">Whole animal</tissue>
    </source>
</reference>
<keyword evidence="3" id="KW-0863">Zinc-finger</keyword>
<feature type="domain" description="C2H2-type" evidence="5">
    <location>
        <begin position="646"/>
        <end position="666"/>
    </location>
</feature>
<keyword evidence="2" id="KW-0677">Repeat</keyword>
<organism evidence="6 7">
    <name type="scientific">Intoshia linei</name>
    <dbReference type="NCBI Taxonomy" id="1819745"/>
    <lineage>
        <taxon>Eukaryota</taxon>
        <taxon>Metazoa</taxon>
        <taxon>Spiralia</taxon>
        <taxon>Lophotrochozoa</taxon>
        <taxon>Mesozoa</taxon>
        <taxon>Orthonectida</taxon>
        <taxon>Rhopaluridae</taxon>
        <taxon>Intoshia</taxon>
    </lineage>
</organism>
<evidence type="ECO:0000256" key="1">
    <source>
        <dbReference type="ARBA" id="ARBA00022723"/>
    </source>
</evidence>
<evidence type="ECO:0000256" key="3">
    <source>
        <dbReference type="ARBA" id="ARBA00022771"/>
    </source>
</evidence>